<evidence type="ECO:0000256" key="4">
    <source>
        <dbReference type="ARBA" id="ARBA00022695"/>
    </source>
</evidence>
<dbReference type="GO" id="GO:0008408">
    <property type="term" value="F:3'-5' exonuclease activity"/>
    <property type="evidence" value="ECO:0007669"/>
    <property type="project" value="InterPro"/>
</dbReference>
<feature type="domain" description="Bacterial DNA polymerase III alpha subunit NTPase" evidence="9">
    <location>
        <begin position="311"/>
        <end position="571"/>
    </location>
</feature>
<organism evidence="12 13">
    <name type="scientific">Candidatus Nesciobacter abundans</name>
    <dbReference type="NCBI Taxonomy" id="2601668"/>
    <lineage>
        <taxon>Bacteria</taxon>
        <taxon>Pseudomonadati</taxon>
        <taxon>Pseudomonadota</taxon>
        <taxon>Alphaproteobacteria</taxon>
        <taxon>Holosporales</taxon>
        <taxon>Holosporaceae</taxon>
        <taxon>Candidatus Nesciobacter</taxon>
    </lineage>
</organism>
<dbReference type="Proteomes" id="UP000324924">
    <property type="component" value="Chromosome"/>
</dbReference>
<dbReference type="InterPro" id="IPR041931">
    <property type="entry name" value="DNA_pol3_alpha_thumb_dom"/>
</dbReference>
<evidence type="ECO:0000259" key="9">
    <source>
        <dbReference type="Pfam" id="PF07733"/>
    </source>
</evidence>
<dbReference type="Gene3D" id="1.10.10.1600">
    <property type="entry name" value="Bacterial DNA polymerase III alpha subunit, thumb domain"/>
    <property type="match status" value="1"/>
</dbReference>
<dbReference type="PANTHER" id="PTHR32294:SF0">
    <property type="entry name" value="DNA POLYMERASE III SUBUNIT ALPHA"/>
    <property type="match status" value="1"/>
</dbReference>
<evidence type="ECO:0000259" key="11">
    <source>
        <dbReference type="Pfam" id="PF17657"/>
    </source>
</evidence>
<dbReference type="KEGG" id="nabu:FZC36_01715"/>
<evidence type="ECO:0000259" key="10">
    <source>
        <dbReference type="Pfam" id="PF14579"/>
    </source>
</evidence>
<comment type="catalytic activity">
    <reaction evidence="7">
        <text>DNA(n) + a 2'-deoxyribonucleoside 5'-triphosphate = DNA(n+1) + diphosphate</text>
        <dbReference type="Rhea" id="RHEA:22508"/>
        <dbReference type="Rhea" id="RHEA-COMP:17339"/>
        <dbReference type="Rhea" id="RHEA-COMP:17340"/>
        <dbReference type="ChEBI" id="CHEBI:33019"/>
        <dbReference type="ChEBI" id="CHEBI:61560"/>
        <dbReference type="ChEBI" id="CHEBI:173112"/>
        <dbReference type="EC" id="2.7.7.7"/>
    </reaction>
</comment>
<dbReference type="InterPro" id="IPR011708">
    <property type="entry name" value="DNA_pol3_alpha_NTPase_dom"/>
</dbReference>
<dbReference type="GO" id="GO:0003887">
    <property type="term" value="F:DNA-directed DNA polymerase activity"/>
    <property type="evidence" value="ECO:0007669"/>
    <property type="project" value="UniProtKB-KW"/>
</dbReference>
<sequence>MYIPLGIKTSYSLLDSTVRINKLVEFLTKNNFLGAGFIDNHNLFGAMEFNEKFINSSLKPITGCEVKLENEKSIMIYCKNSEGYKNLCFLLSKSYENDLKNPFIYWSDLENLMKSKLEIVKSKPEKELSLEKLNLDDKHSKANNSIHCEVDLERNIERNSELGKVDLGLMAIAVPSEICEVNDIESCALKMEKYFNGSWCVGIRDRQENEFLVCKMSDLHKTPVVAIPKVNYIKKDDDEAYEALKCIKNGTYLESGFFNDFYLQTQEELEEIFHDWKEPLENTLLFAKKCSFILEKKKPELPKYTDNENECLREQAIEGIEKKGITKLENSQEYVDRLNFELGVIIKMNFSGYFLIVADFINWAKKNGVSVGPGRGSGAGSLVAYAIGITDVDPLQFGLVFERFLNPGRVSMPDFDVDFCPKGRAKVINYIVNKYGKDHVAHIVTFGSLQSKGVLRDVGRILQIPYPVIDRLCKAIPSIQGFNVTLEKFMENNADLEKQMKSNPNIKKLFDLSLRLEGLFRHASIHAAGIVIGSKPLHEMLPLLFDEHTAVTQFSLNYIETAGLVKFDLLGLTTLTIISKTLDVISDRRSGECDLGDVHSSVGSVSENMLDISKIPLEDDKTLDMLSKGHTVGIFQFESKGMKEVLVGLKPESFKDLIAVISLYRPGPMENIPKFIKGKHKEIKIEYLYSEMEKILESTYGVFVYQEQVLQVARDLAGYSMQEADLLRRAMGKKKPEEMARHQKEFIKRVCENTKSTKQKAEDLFNQIVNFAKYAFPKAHATPYALISYQTAYLKANYTIEFMTASMILEQQNTEKLAELIYETKRMGIKILKPNINKSERDFKVENDTTISFGLSAIKNVSGSCIEEVISKKPFVNMQDFYDRASINKKTMESFIKAGAFDDLERNRAKIFNEFNSEKVKKRKISLFEVIEDDIQKWTEEEEANYEFEVIGSYIDHHPLHKINPNNFGIKWISTRPTKEEDVEAVGLLENLITKKSQRNKIYKIGIVSDPCGMWRFIANDSAELAALHKKMVWISMQDKGKFLSVKNIYPLSEKLKRISRINVKIKSEQDLLNVSKKLKEHIISPSVSKDTVDSYDEIYKKPSGIELMLRFEQQPPLKIGYVNWSDSLMNSIKDIDWEAEF</sequence>
<dbReference type="AlphaFoldDB" id="A0A5C0UGB0"/>
<feature type="domain" description="PHP" evidence="8">
    <location>
        <begin position="7"/>
        <end position="111"/>
    </location>
</feature>
<accession>A0A5C0UGB0</accession>
<keyword evidence="5" id="KW-0235">DNA replication</keyword>
<reference evidence="12 13" key="1">
    <citation type="submission" date="2019-08" db="EMBL/GenBank/DDBJ databases">
        <title>Highly reduced genomes of protist endosymbionts show evolutionary convergence.</title>
        <authorList>
            <person name="George E."/>
            <person name="Husnik F."/>
            <person name="Tashyreva D."/>
            <person name="Prokopchuk G."/>
            <person name="Horak A."/>
            <person name="Kwong W.K."/>
            <person name="Lukes J."/>
            <person name="Keeling P.J."/>
        </authorList>
    </citation>
    <scope>NUCLEOTIDE SEQUENCE [LARGE SCALE GENOMIC DNA]</scope>
    <source>
        <strain evidence="12">1604HC</strain>
    </source>
</reference>
<dbReference type="EC" id="2.7.7.7" evidence="1"/>
<dbReference type="Pfam" id="PF17657">
    <property type="entry name" value="DNA_pol3_finger"/>
    <property type="match status" value="1"/>
</dbReference>
<name>A0A5C0UGB0_9PROT</name>
<keyword evidence="13" id="KW-1185">Reference proteome</keyword>
<gene>
    <name evidence="12" type="primary">dnaE</name>
    <name evidence="12" type="ORF">FZC36_01715</name>
</gene>
<dbReference type="PANTHER" id="PTHR32294">
    <property type="entry name" value="DNA POLYMERASE III SUBUNIT ALPHA"/>
    <property type="match status" value="1"/>
</dbReference>
<evidence type="ECO:0000256" key="1">
    <source>
        <dbReference type="ARBA" id="ARBA00012417"/>
    </source>
</evidence>
<dbReference type="InterPro" id="IPR029460">
    <property type="entry name" value="DNAPol_HHH"/>
</dbReference>
<evidence type="ECO:0000313" key="13">
    <source>
        <dbReference type="Proteomes" id="UP000324924"/>
    </source>
</evidence>
<dbReference type="InterPro" id="IPR040982">
    <property type="entry name" value="DNA_pol3_finger"/>
</dbReference>
<dbReference type="Gene3D" id="1.10.150.870">
    <property type="match status" value="1"/>
</dbReference>
<evidence type="ECO:0000313" key="12">
    <source>
        <dbReference type="EMBL" id="QEK39146.1"/>
    </source>
</evidence>
<evidence type="ECO:0000256" key="2">
    <source>
        <dbReference type="ARBA" id="ARBA00019114"/>
    </source>
</evidence>
<evidence type="ECO:0000256" key="3">
    <source>
        <dbReference type="ARBA" id="ARBA00022679"/>
    </source>
</evidence>
<dbReference type="Gene3D" id="3.20.20.140">
    <property type="entry name" value="Metal-dependent hydrolases"/>
    <property type="match status" value="1"/>
</dbReference>
<evidence type="ECO:0000256" key="7">
    <source>
        <dbReference type="ARBA" id="ARBA00049244"/>
    </source>
</evidence>
<evidence type="ECO:0000256" key="6">
    <source>
        <dbReference type="ARBA" id="ARBA00022932"/>
    </source>
</evidence>
<dbReference type="EMBL" id="CP043314">
    <property type="protein sequence ID" value="QEK39146.1"/>
    <property type="molecule type" value="Genomic_DNA"/>
</dbReference>
<dbReference type="Pfam" id="PF07733">
    <property type="entry name" value="DNA_pol3_alpha"/>
    <property type="match status" value="1"/>
</dbReference>
<dbReference type="OrthoDB" id="9803237at2"/>
<dbReference type="RefSeq" id="WP_148972269.1">
    <property type="nucleotide sequence ID" value="NZ_CP043314.1"/>
</dbReference>
<keyword evidence="4 12" id="KW-0548">Nucleotidyltransferase</keyword>
<evidence type="ECO:0000256" key="5">
    <source>
        <dbReference type="ARBA" id="ARBA00022705"/>
    </source>
</evidence>
<dbReference type="NCBIfam" id="TIGR00594">
    <property type="entry name" value="polc"/>
    <property type="match status" value="1"/>
</dbReference>
<dbReference type="InterPro" id="IPR004805">
    <property type="entry name" value="DnaE2/DnaE/PolC"/>
</dbReference>
<protein>
    <recommendedName>
        <fullName evidence="2">DNA polymerase III subunit alpha</fullName>
        <ecNumber evidence="1">2.7.7.7</ecNumber>
    </recommendedName>
</protein>
<dbReference type="Pfam" id="PF02811">
    <property type="entry name" value="PHP"/>
    <property type="match status" value="1"/>
</dbReference>
<proteinExistence type="predicted"/>
<dbReference type="Pfam" id="PF14579">
    <property type="entry name" value="HHH_6"/>
    <property type="match status" value="1"/>
</dbReference>
<feature type="domain" description="DNA polymerase III alpha subunit finger" evidence="11">
    <location>
        <begin position="574"/>
        <end position="753"/>
    </location>
</feature>
<evidence type="ECO:0000259" key="8">
    <source>
        <dbReference type="Pfam" id="PF02811"/>
    </source>
</evidence>
<dbReference type="InterPro" id="IPR004013">
    <property type="entry name" value="PHP_dom"/>
</dbReference>
<keyword evidence="6" id="KW-0239">DNA-directed DNA polymerase</keyword>
<dbReference type="NCBIfam" id="NF004226">
    <property type="entry name" value="PRK05673.1"/>
    <property type="match status" value="1"/>
</dbReference>
<feature type="domain" description="DNA polymerase helix-hairpin-helix motif" evidence="10">
    <location>
        <begin position="828"/>
        <end position="910"/>
    </location>
</feature>
<keyword evidence="3 12" id="KW-0808">Transferase</keyword>
<dbReference type="GO" id="GO:0006260">
    <property type="term" value="P:DNA replication"/>
    <property type="evidence" value="ECO:0007669"/>
    <property type="project" value="UniProtKB-KW"/>
</dbReference>